<dbReference type="InterPro" id="IPR016181">
    <property type="entry name" value="Acyl_CoA_acyltransferase"/>
</dbReference>
<feature type="compositionally biased region" description="Basic and acidic residues" evidence="1">
    <location>
        <begin position="190"/>
        <end position="199"/>
    </location>
</feature>
<dbReference type="Proteomes" id="UP000006786">
    <property type="component" value="Unassembled WGS sequence"/>
</dbReference>
<dbReference type="Pfam" id="PF13527">
    <property type="entry name" value="Acetyltransf_9"/>
    <property type="match status" value="1"/>
</dbReference>
<evidence type="ECO:0000259" key="2">
    <source>
        <dbReference type="PROSITE" id="PS51186"/>
    </source>
</evidence>
<keyword evidence="4" id="KW-1185">Reference proteome</keyword>
<feature type="compositionally biased region" description="Low complexity" evidence="1">
    <location>
        <begin position="204"/>
        <end position="215"/>
    </location>
</feature>
<keyword evidence="3" id="KW-0808">Transferase</keyword>
<feature type="domain" description="N-acetyltransferase" evidence="2">
    <location>
        <begin position="6"/>
        <end position="151"/>
    </location>
</feature>
<gene>
    <name evidence="3" type="ORF">NA2_09276</name>
</gene>
<comment type="caution">
    <text evidence="3">The sequence shown here is derived from an EMBL/GenBank/DDBJ whole genome shotgun (WGS) entry which is preliminary data.</text>
</comment>
<reference evidence="3 4" key="1">
    <citation type="journal article" date="2012" name="J. Bacteriol.">
        <title>Genome Sequence of Nitratireductor pacificus Type Strain pht-3B.</title>
        <authorList>
            <person name="Lai Q."/>
            <person name="Li G."/>
            <person name="Shao Z."/>
        </authorList>
    </citation>
    <scope>NUCLEOTIDE SEQUENCE [LARGE SCALE GENOMIC DNA]</scope>
    <source>
        <strain evidence="4">pht-3B</strain>
    </source>
</reference>
<accession>K2MAX5</accession>
<name>K2MAX5_9HYPH</name>
<organism evidence="3 4">
    <name type="scientific">Nitratireductor pacificus pht-3B</name>
    <dbReference type="NCBI Taxonomy" id="391937"/>
    <lineage>
        <taxon>Bacteria</taxon>
        <taxon>Pseudomonadati</taxon>
        <taxon>Pseudomonadota</taxon>
        <taxon>Alphaproteobacteria</taxon>
        <taxon>Hyphomicrobiales</taxon>
        <taxon>Phyllobacteriaceae</taxon>
        <taxon>Nitratireductor</taxon>
    </lineage>
</organism>
<dbReference type="EMBL" id="AMRM01000008">
    <property type="protein sequence ID" value="EKF19311.1"/>
    <property type="molecule type" value="Genomic_DNA"/>
</dbReference>
<dbReference type="Gene3D" id="3.40.630.30">
    <property type="match status" value="1"/>
</dbReference>
<evidence type="ECO:0000313" key="4">
    <source>
        <dbReference type="Proteomes" id="UP000006786"/>
    </source>
</evidence>
<dbReference type="eggNOG" id="COG3153">
    <property type="taxonomic scope" value="Bacteria"/>
</dbReference>
<dbReference type="CDD" id="cd04301">
    <property type="entry name" value="NAT_SF"/>
    <property type="match status" value="1"/>
</dbReference>
<dbReference type="SUPFAM" id="SSF55729">
    <property type="entry name" value="Acyl-CoA N-acyltransferases (Nat)"/>
    <property type="match status" value="1"/>
</dbReference>
<evidence type="ECO:0000313" key="3">
    <source>
        <dbReference type="EMBL" id="EKF19311.1"/>
    </source>
</evidence>
<dbReference type="PROSITE" id="PS51186">
    <property type="entry name" value="GNAT"/>
    <property type="match status" value="1"/>
</dbReference>
<dbReference type="InterPro" id="IPR000182">
    <property type="entry name" value="GNAT_dom"/>
</dbReference>
<protein>
    <submittedName>
        <fullName evidence="3">Acetyltransferase</fullName>
    </submittedName>
</protein>
<feature type="region of interest" description="Disordered" evidence="1">
    <location>
        <begin position="182"/>
        <end position="231"/>
    </location>
</feature>
<dbReference type="STRING" id="391937.NA2_09276"/>
<dbReference type="GO" id="GO:0016747">
    <property type="term" value="F:acyltransferase activity, transferring groups other than amino-acyl groups"/>
    <property type="evidence" value="ECO:0007669"/>
    <property type="project" value="InterPro"/>
</dbReference>
<dbReference type="AlphaFoldDB" id="K2MAX5"/>
<sequence>MTDPVFHFDYAASPDGRAEVARLILDTFAVDVTPLDRLSHDPSVVSFGWWHGAELIANVSLYRRALWLQGRKVEAFGVQSVAVRPAWRGRGLFRDLMARALAHADARAELVVLTTGTPELYIPFGFRQVRETSFAGPLTPAGARGASPPVARCGAGRGADARSLRPPGACLAGLWRLRSSGPVLPQGRRGPVDRPDASARSRRACGGPVRAGARADPARRRRARNSLRGRDRRGAWRRVRHLARVHHARPAGLASGGGDPRGHRMYGARTIPAGGARLHVDAHEGLMPQSFRRG</sequence>
<proteinExistence type="predicted"/>
<evidence type="ECO:0000256" key="1">
    <source>
        <dbReference type="SAM" id="MobiDB-lite"/>
    </source>
</evidence>